<feature type="region of interest" description="Disordered" evidence="4">
    <location>
        <begin position="81"/>
        <end position="102"/>
    </location>
</feature>
<accession>A0A8S2F9I2</accession>
<proteinExistence type="predicted"/>
<evidence type="ECO:0000313" key="7">
    <source>
        <dbReference type="EMBL" id="CAF4197036.1"/>
    </source>
</evidence>
<evidence type="ECO:0000256" key="2">
    <source>
        <dbReference type="ARBA" id="ARBA00022771"/>
    </source>
</evidence>
<keyword evidence="3" id="KW-0862">Zinc</keyword>
<evidence type="ECO:0000313" key="6">
    <source>
        <dbReference type="EMBL" id="CAF1389230.1"/>
    </source>
</evidence>
<comment type="caution">
    <text evidence="6">The sequence shown here is derived from an EMBL/GenBank/DDBJ whole genome shotgun (WGS) entry which is preliminary data.</text>
</comment>
<dbReference type="GO" id="GO:0008270">
    <property type="term" value="F:zinc ion binding"/>
    <property type="evidence" value="ECO:0007669"/>
    <property type="project" value="UniProtKB-KW"/>
</dbReference>
<organism evidence="6 8">
    <name type="scientific">Didymodactylos carnosus</name>
    <dbReference type="NCBI Taxonomy" id="1234261"/>
    <lineage>
        <taxon>Eukaryota</taxon>
        <taxon>Metazoa</taxon>
        <taxon>Spiralia</taxon>
        <taxon>Gnathifera</taxon>
        <taxon>Rotifera</taxon>
        <taxon>Eurotatoria</taxon>
        <taxon>Bdelloidea</taxon>
        <taxon>Philodinida</taxon>
        <taxon>Philodinidae</taxon>
        <taxon>Didymodactylos</taxon>
    </lineage>
</organism>
<protein>
    <recommendedName>
        <fullName evidence="5">FLYWCH-type domain-containing protein</fullName>
    </recommendedName>
</protein>
<keyword evidence="2" id="KW-0863">Zinc-finger</keyword>
<dbReference type="EMBL" id="CAJOBA010047076">
    <property type="protein sequence ID" value="CAF4197036.1"/>
    <property type="molecule type" value="Genomic_DNA"/>
</dbReference>
<dbReference type="Gene3D" id="2.20.25.240">
    <property type="match status" value="1"/>
</dbReference>
<name>A0A8S2F9I2_9BILA</name>
<dbReference type="Pfam" id="PF04500">
    <property type="entry name" value="FLYWCH"/>
    <property type="match status" value="1"/>
</dbReference>
<dbReference type="AlphaFoldDB" id="A0A8S2F9I2"/>
<reference evidence="6" key="1">
    <citation type="submission" date="2021-02" db="EMBL/GenBank/DDBJ databases">
        <authorList>
            <person name="Nowell W R."/>
        </authorList>
    </citation>
    <scope>NUCLEOTIDE SEQUENCE</scope>
</reference>
<feature type="domain" description="FLYWCH-type" evidence="5">
    <location>
        <begin position="1"/>
        <end position="50"/>
    </location>
</feature>
<evidence type="ECO:0000256" key="1">
    <source>
        <dbReference type="ARBA" id="ARBA00022723"/>
    </source>
</evidence>
<evidence type="ECO:0000256" key="4">
    <source>
        <dbReference type="SAM" id="MobiDB-lite"/>
    </source>
</evidence>
<dbReference type="EMBL" id="CAJNOK010025373">
    <property type="protein sequence ID" value="CAF1389230.1"/>
    <property type="molecule type" value="Genomic_DNA"/>
</dbReference>
<dbReference type="Proteomes" id="UP000682733">
    <property type="component" value="Unassembled WGS sequence"/>
</dbReference>
<evidence type="ECO:0000259" key="5">
    <source>
        <dbReference type="Pfam" id="PF04500"/>
    </source>
</evidence>
<evidence type="ECO:0000313" key="8">
    <source>
        <dbReference type="Proteomes" id="UP000677228"/>
    </source>
</evidence>
<dbReference type="Proteomes" id="UP000677228">
    <property type="component" value="Unassembled WGS sequence"/>
</dbReference>
<gene>
    <name evidence="6" type="ORF">OVA965_LOCUS32492</name>
    <name evidence="7" type="ORF">TMI583_LOCUS33350</name>
</gene>
<evidence type="ECO:0000256" key="3">
    <source>
        <dbReference type="ARBA" id="ARBA00022833"/>
    </source>
</evidence>
<sequence>MIFHDGYTYTLERSTDIKLIFRCQKRDCKGRCHTNLATDLFLTPPTVHSHAPNPDHLPGKPPLIILLRPPFIVEQPNSSKMIKRHVPPEQQHKVPNAAVSQSAMNKGMSTIKGFSIAA</sequence>
<dbReference type="InterPro" id="IPR007588">
    <property type="entry name" value="Znf_FLYWCH"/>
</dbReference>
<keyword evidence="1" id="KW-0479">Metal-binding</keyword>